<reference evidence="1 2" key="1">
    <citation type="submission" date="2019-06" db="EMBL/GenBank/DDBJ databases">
        <title>Genome sequence analysis of &gt;100 Bacillus licheniformis strains suggests intrinsic resistance to this species.</title>
        <authorList>
            <person name="Wels M."/>
            <person name="Siezen R.J."/>
            <person name="Johansen E."/>
            <person name="Stuer-Lauridsen B."/>
            <person name="Bjerre K."/>
            <person name="Nielsen B.K.K."/>
        </authorList>
    </citation>
    <scope>NUCLEOTIDE SEQUENCE [LARGE SCALE GENOMIC DNA]</scope>
    <source>
        <strain evidence="1 2">BAC-15381</strain>
    </source>
</reference>
<comment type="caution">
    <text evidence="1">The sequence shown here is derived from an EMBL/GenBank/DDBJ whole genome shotgun (WGS) entry which is preliminary data.</text>
</comment>
<evidence type="ECO:0000313" key="1">
    <source>
        <dbReference type="EMBL" id="TWL33642.1"/>
    </source>
</evidence>
<dbReference type="Proteomes" id="UP000429980">
    <property type="component" value="Unassembled WGS sequence"/>
</dbReference>
<dbReference type="EMBL" id="NILF01000067">
    <property type="protein sequence ID" value="TWL33642.1"/>
    <property type="molecule type" value="Genomic_DNA"/>
</dbReference>
<proteinExistence type="predicted"/>
<sequence>MFYKAKNASAHRRSVFLVFAAASRLTRLSVKKHGETQTQQNRKI</sequence>
<evidence type="ECO:0000313" key="2">
    <source>
        <dbReference type="Proteomes" id="UP000429980"/>
    </source>
</evidence>
<name>A0ABY3FQC6_9BACI</name>
<accession>A0ABY3FQC6</accession>
<keyword evidence="2" id="KW-1185">Reference proteome</keyword>
<gene>
    <name evidence="1" type="ORF">CHCC15381_0149</name>
</gene>
<organism evidence="1 2">
    <name type="scientific">Bacillus paralicheniformis</name>
    <dbReference type="NCBI Taxonomy" id="1648923"/>
    <lineage>
        <taxon>Bacteria</taxon>
        <taxon>Bacillati</taxon>
        <taxon>Bacillota</taxon>
        <taxon>Bacilli</taxon>
        <taxon>Bacillales</taxon>
        <taxon>Bacillaceae</taxon>
        <taxon>Bacillus</taxon>
    </lineage>
</organism>
<protein>
    <submittedName>
        <fullName evidence="1">Uncharacterized protein</fullName>
    </submittedName>
</protein>